<dbReference type="InterPro" id="IPR036390">
    <property type="entry name" value="WH_DNA-bd_sf"/>
</dbReference>
<evidence type="ECO:0000259" key="4">
    <source>
        <dbReference type="PROSITE" id="PS50949"/>
    </source>
</evidence>
<dbReference type="OrthoDB" id="7173258at2"/>
<dbReference type="PATRIC" id="fig|1486262.3.peg.564"/>
<sequence>MTDTQAQFDQAMDRIIEAIDRSSTVPVSVQLRGALEFGIASGDLPSGARLPSVRALATRLGISPVTVSTVYAALQDVGNIEGRVGSGTFVKSISLSANAGRLRELDAKIVELVELARECGVNPTELATRVSMMSRQTHVNMRLLILGNFVEATEAYARALRPHLAAGDLLSIGTMDDLASIDPQQVDLVISPRSLLEPAKAHFTDTPITGVTLIPDEATRVALASLATDARVVGYSYFDTFVTIMKAGIRRFGPHITELQIVVRGEAGVEAAIAAADVLVYATGADYLIETLRPDQHAFEYRHTPDIHAVRKELLPTIEAYRTKILKKRRGNVENFRKQLV</sequence>
<dbReference type="InterPro" id="IPR036388">
    <property type="entry name" value="WH-like_DNA-bd_sf"/>
</dbReference>
<dbReference type="EMBL" id="CP010803">
    <property type="protein sequence ID" value="AJY44848.1"/>
    <property type="molecule type" value="Genomic_DNA"/>
</dbReference>
<feature type="domain" description="HTH gntR-type" evidence="4">
    <location>
        <begin position="25"/>
        <end position="93"/>
    </location>
</feature>
<evidence type="ECO:0000256" key="3">
    <source>
        <dbReference type="ARBA" id="ARBA00023163"/>
    </source>
</evidence>
<dbReference type="HOGENOM" id="CLU_070035_0_0_5"/>
<name>A0A0D5LNF6_MAREN</name>
<dbReference type="InterPro" id="IPR000524">
    <property type="entry name" value="Tscrpt_reg_HTH_GntR"/>
</dbReference>
<keyword evidence="3" id="KW-0804">Transcription</keyword>
<dbReference type="Proteomes" id="UP000032611">
    <property type="component" value="Chromosome"/>
</dbReference>
<dbReference type="RefSeq" id="WP_045679434.1">
    <property type="nucleotide sequence ID" value="NZ_CP010803.1"/>
</dbReference>
<reference evidence="5 6" key="1">
    <citation type="journal article" date="2015" name="Genome Announc.">
        <title>Complete genome sequence of Martelella endophytica YC6887, which has antifungal activity associated with a halophyte.</title>
        <authorList>
            <person name="Khan A."/>
            <person name="Khan H."/>
            <person name="Chung E.J."/>
            <person name="Hossain M.T."/>
            <person name="Chung Y.R."/>
        </authorList>
    </citation>
    <scope>NUCLEOTIDE SEQUENCE [LARGE SCALE GENOMIC DNA]</scope>
    <source>
        <strain evidence="5">YC6887</strain>
    </source>
</reference>
<dbReference type="SUPFAM" id="SSF46785">
    <property type="entry name" value="Winged helix' DNA-binding domain"/>
    <property type="match status" value="1"/>
</dbReference>
<dbReference type="CDD" id="cd07377">
    <property type="entry name" value="WHTH_GntR"/>
    <property type="match status" value="1"/>
</dbReference>
<keyword evidence="1" id="KW-0805">Transcription regulation</keyword>
<dbReference type="SMART" id="SM00345">
    <property type="entry name" value="HTH_GNTR"/>
    <property type="match status" value="1"/>
</dbReference>
<dbReference type="GO" id="GO:0003677">
    <property type="term" value="F:DNA binding"/>
    <property type="evidence" value="ECO:0007669"/>
    <property type="project" value="UniProtKB-KW"/>
</dbReference>
<dbReference type="Gene3D" id="1.10.10.10">
    <property type="entry name" value="Winged helix-like DNA-binding domain superfamily/Winged helix DNA-binding domain"/>
    <property type="match status" value="1"/>
</dbReference>
<accession>A0A0D5LNF6</accession>
<dbReference type="PANTHER" id="PTHR38445:SF9">
    <property type="entry name" value="HTH-TYPE TRANSCRIPTIONAL REPRESSOR YTRA"/>
    <property type="match status" value="1"/>
</dbReference>
<gene>
    <name evidence="5" type="ORF">TM49_02720</name>
</gene>
<evidence type="ECO:0000256" key="2">
    <source>
        <dbReference type="ARBA" id="ARBA00023125"/>
    </source>
</evidence>
<keyword evidence="2" id="KW-0238">DNA-binding</keyword>
<evidence type="ECO:0000313" key="6">
    <source>
        <dbReference type="Proteomes" id="UP000032611"/>
    </source>
</evidence>
<dbReference type="STRING" id="1486262.TM49_02720"/>
<dbReference type="GO" id="GO:0003700">
    <property type="term" value="F:DNA-binding transcription factor activity"/>
    <property type="evidence" value="ECO:0007669"/>
    <property type="project" value="InterPro"/>
</dbReference>
<dbReference type="Pfam" id="PF00392">
    <property type="entry name" value="GntR"/>
    <property type="match status" value="1"/>
</dbReference>
<evidence type="ECO:0000256" key="1">
    <source>
        <dbReference type="ARBA" id="ARBA00023015"/>
    </source>
</evidence>
<protein>
    <submittedName>
        <fullName evidence="5">GntR family transcriptional regulator</fullName>
    </submittedName>
</protein>
<evidence type="ECO:0000313" key="5">
    <source>
        <dbReference type="EMBL" id="AJY44848.1"/>
    </source>
</evidence>
<dbReference type="PROSITE" id="PS50949">
    <property type="entry name" value="HTH_GNTR"/>
    <property type="match status" value="1"/>
</dbReference>
<keyword evidence="6" id="KW-1185">Reference proteome</keyword>
<dbReference type="AlphaFoldDB" id="A0A0D5LNF6"/>
<dbReference type="PANTHER" id="PTHR38445">
    <property type="entry name" value="HTH-TYPE TRANSCRIPTIONAL REPRESSOR YTRA"/>
    <property type="match status" value="1"/>
</dbReference>
<dbReference type="KEGG" id="mey:TM49_02720"/>
<proteinExistence type="predicted"/>
<organism evidence="5 6">
    <name type="scientific">Martelella endophytica</name>
    <dbReference type="NCBI Taxonomy" id="1486262"/>
    <lineage>
        <taxon>Bacteria</taxon>
        <taxon>Pseudomonadati</taxon>
        <taxon>Pseudomonadota</taxon>
        <taxon>Alphaproteobacteria</taxon>
        <taxon>Hyphomicrobiales</taxon>
        <taxon>Aurantimonadaceae</taxon>
        <taxon>Martelella</taxon>
    </lineage>
</organism>